<feature type="transmembrane region" description="Helical" evidence="1">
    <location>
        <begin position="101"/>
        <end position="123"/>
    </location>
</feature>
<evidence type="ECO:0000313" key="2">
    <source>
        <dbReference type="EMBL" id="MCT2586330.1"/>
    </source>
</evidence>
<dbReference type="EMBL" id="JAFFZE010000017">
    <property type="protein sequence ID" value="MCT2586330.1"/>
    <property type="molecule type" value="Genomic_DNA"/>
</dbReference>
<dbReference type="Proteomes" id="UP001156441">
    <property type="component" value="Unassembled WGS sequence"/>
</dbReference>
<proteinExistence type="predicted"/>
<evidence type="ECO:0000313" key="3">
    <source>
        <dbReference type="Proteomes" id="UP001156441"/>
    </source>
</evidence>
<evidence type="ECO:0000256" key="1">
    <source>
        <dbReference type="SAM" id="Phobius"/>
    </source>
</evidence>
<keyword evidence="1" id="KW-1133">Transmembrane helix</keyword>
<keyword evidence="1" id="KW-0472">Membrane</keyword>
<gene>
    <name evidence="2" type="ORF">JT362_24730</name>
</gene>
<keyword evidence="1" id="KW-0812">Transmembrane</keyword>
<feature type="transmembrane region" description="Helical" evidence="1">
    <location>
        <begin position="62"/>
        <end position="80"/>
    </location>
</feature>
<reference evidence="2 3" key="1">
    <citation type="submission" date="2021-02" db="EMBL/GenBank/DDBJ databases">
        <title>Actinophytocola xerophila sp. nov., isolated from soil of cotton cropping field.</title>
        <authorList>
            <person name="Huang R."/>
            <person name="Chen X."/>
            <person name="Ge X."/>
            <person name="Liu W."/>
        </authorList>
    </citation>
    <scope>NUCLEOTIDE SEQUENCE [LARGE SCALE GENOMIC DNA]</scope>
    <source>
        <strain evidence="2 3">S1-96</strain>
    </source>
</reference>
<feature type="transmembrane region" description="Helical" evidence="1">
    <location>
        <begin position="135"/>
        <end position="156"/>
    </location>
</feature>
<feature type="transmembrane region" description="Helical" evidence="1">
    <location>
        <begin position="22"/>
        <end position="42"/>
    </location>
</feature>
<accession>A0ABT2JFX6</accession>
<keyword evidence="3" id="KW-1185">Reference proteome</keyword>
<dbReference type="RefSeq" id="WP_260194127.1">
    <property type="nucleotide sequence ID" value="NZ_JAFFZE010000017.1"/>
</dbReference>
<comment type="caution">
    <text evidence="2">The sequence shown here is derived from an EMBL/GenBank/DDBJ whole genome shotgun (WGS) entry which is preliminary data.</text>
</comment>
<organism evidence="2 3">
    <name type="scientific">Actinophytocola gossypii</name>
    <dbReference type="NCBI Taxonomy" id="2812003"/>
    <lineage>
        <taxon>Bacteria</taxon>
        <taxon>Bacillati</taxon>
        <taxon>Actinomycetota</taxon>
        <taxon>Actinomycetes</taxon>
        <taxon>Pseudonocardiales</taxon>
        <taxon>Pseudonocardiaceae</taxon>
    </lineage>
</organism>
<name>A0ABT2JFX6_9PSEU</name>
<protein>
    <submittedName>
        <fullName evidence="2">Uncharacterized protein</fullName>
    </submittedName>
</protein>
<sequence>MGLKWRDELRLAAAAPRWSWRFYLRHLPLVGGLSLIPSVQRLVVVGSDGQLLPGWLNTTSEVVVMGVRVLLVVLVWRIAFAGARPDWNRARAFVDTHWRGLVCQSAFLVAAFGFFGVFAEQVVGGLLPESAQQTYLAVLLFVKNPTVIAFTMVWVVGAIRQAALPVPATAAPVPAR</sequence>